<evidence type="ECO:0000313" key="2">
    <source>
        <dbReference type="Proteomes" id="UP000620133"/>
    </source>
</evidence>
<name>A0A7U9XV01_9MOLU</name>
<keyword evidence="2" id="KW-1185">Reference proteome</keyword>
<sequence>MKKIDIIKNHNYNDFKDILHKKIEQMSGDYIDLIAGNIHRELGGYPGRNHRMPICCKAMRDLMSDKDQIIYEPKKGNGATLTIRYYQNEI</sequence>
<dbReference type="KEGG" id="manr:MPAN_000930"/>
<gene>
    <name evidence="1" type="ORF">MPAN_000930</name>
</gene>
<dbReference type="RefSeq" id="WP_176239074.1">
    <property type="nucleotide sequence ID" value="NZ_AP024412.1"/>
</dbReference>
<dbReference type="Proteomes" id="UP000620133">
    <property type="component" value="Chromosome"/>
</dbReference>
<dbReference type="AlphaFoldDB" id="A0A7U9XV01"/>
<evidence type="ECO:0008006" key="3">
    <source>
        <dbReference type="Google" id="ProtNLM"/>
    </source>
</evidence>
<dbReference type="EMBL" id="AP024412">
    <property type="protein sequence ID" value="BCR35200.1"/>
    <property type="molecule type" value="Genomic_DNA"/>
</dbReference>
<accession>A0A7U9XV01</accession>
<organism evidence="1 2">
    <name type="scientific">Mariniplasma anaerobium</name>
    <dbReference type="NCBI Taxonomy" id="2735436"/>
    <lineage>
        <taxon>Bacteria</taxon>
        <taxon>Bacillati</taxon>
        <taxon>Mycoplasmatota</taxon>
        <taxon>Mollicutes</taxon>
        <taxon>Acholeplasmatales</taxon>
        <taxon>Acholeplasmataceae</taxon>
        <taxon>Mariniplasma</taxon>
    </lineage>
</organism>
<reference evidence="1" key="1">
    <citation type="submission" date="2021-01" db="EMBL/GenBank/DDBJ databases">
        <title>Draft genome sequence of Acholeplasmataceae bacterium strain Mahy22.</title>
        <authorList>
            <person name="Watanabe M."/>
            <person name="Kojima H."/>
            <person name="Fukui M."/>
        </authorList>
    </citation>
    <scope>NUCLEOTIDE SEQUENCE</scope>
    <source>
        <strain evidence="1">Mahy22</strain>
    </source>
</reference>
<protein>
    <recommendedName>
        <fullName evidence="3">Smr domain-containing protein</fullName>
    </recommendedName>
</protein>
<proteinExistence type="predicted"/>
<evidence type="ECO:0000313" key="1">
    <source>
        <dbReference type="EMBL" id="BCR35200.1"/>
    </source>
</evidence>